<evidence type="ECO:0000313" key="2">
    <source>
        <dbReference type="EMBL" id="GAG82909.1"/>
    </source>
</evidence>
<gene>
    <name evidence="2" type="ORF">S01H4_21834</name>
</gene>
<feature type="transmembrane region" description="Helical" evidence="1">
    <location>
        <begin position="36"/>
        <end position="57"/>
    </location>
</feature>
<dbReference type="EMBL" id="BART01009937">
    <property type="protein sequence ID" value="GAG82909.1"/>
    <property type="molecule type" value="Genomic_DNA"/>
</dbReference>
<keyword evidence="1" id="KW-0472">Membrane</keyword>
<organism evidence="2">
    <name type="scientific">marine sediment metagenome</name>
    <dbReference type="NCBI Taxonomy" id="412755"/>
    <lineage>
        <taxon>unclassified sequences</taxon>
        <taxon>metagenomes</taxon>
        <taxon>ecological metagenomes</taxon>
    </lineage>
</organism>
<accession>X1AKB8</accession>
<dbReference type="AlphaFoldDB" id="X1AKB8"/>
<proteinExistence type="predicted"/>
<keyword evidence="1" id="KW-0812">Transmembrane</keyword>
<sequence>MKNVLLTVTCLLLVAFVLNGCGQKKVEEGEKEVYKIGAVRCLAAFLRVLYVAIAVALEELNIKADLFHLLCDERL</sequence>
<feature type="non-terminal residue" evidence="2">
    <location>
        <position position="75"/>
    </location>
</feature>
<comment type="caution">
    <text evidence="2">The sequence shown here is derived from an EMBL/GenBank/DDBJ whole genome shotgun (WGS) entry which is preliminary data.</text>
</comment>
<protein>
    <submittedName>
        <fullName evidence="2">Uncharacterized protein</fullName>
    </submittedName>
</protein>
<evidence type="ECO:0000256" key="1">
    <source>
        <dbReference type="SAM" id="Phobius"/>
    </source>
</evidence>
<reference evidence="2" key="1">
    <citation type="journal article" date="2014" name="Front. Microbiol.">
        <title>High frequency of phylogenetically diverse reductive dehalogenase-homologous genes in deep subseafloor sedimentary metagenomes.</title>
        <authorList>
            <person name="Kawai M."/>
            <person name="Futagami T."/>
            <person name="Toyoda A."/>
            <person name="Takaki Y."/>
            <person name="Nishi S."/>
            <person name="Hori S."/>
            <person name="Arai W."/>
            <person name="Tsubouchi T."/>
            <person name="Morono Y."/>
            <person name="Uchiyama I."/>
            <person name="Ito T."/>
            <person name="Fujiyama A."/>
            <person name="Inagaki F."/>
            <person name="Takami H."/>
        </authorList>
    </citation>
    <scope>NUCLEOTIDE SEQUENCE</scope>
    <source>
        <strain evidence="2">Expedition CK06-06</strain>
    </source>
</reference>
<name>X1AKB8_9ZZZZ</name>
<keyword evidence="1" id="KW-1133">Transmembrane helix</keyword>